<proteinExistence type="inferred from homology"/>
<sequence>MARPLPPPSPRFALGTFATADAPPFAGLVSDDRVVELTGAVPGGGSVRQLLDTWDDTLAALDALTRRPDLPWLDLADLRVLPPFVPGQVIQSGANYRTHVIDLVAAHREADDPRGEDEARADAAAMMDRRAAEGEPYLFAGLPSAVCGPYDDVVLPGYSDSHDWELELAAVIGRPAFRVTPEDALDHVAGYTIANDITTRDLVFRRDMPEIGTDWLRAKNAPTFLPLGPYLVPAARAGDPADLRVRLSLNGEAMQDESTGDMVFGVAQLVSAASRTVPLHPGDLVLTGSPAGNGMHWGRLLKDGDTMEGSITGLGTQRNRCVAEGDR</sequence>
<dbReference type="EMBL" id="JACHJT010000002">
    <property type="protein sequence ID" value="MBB4935326.1"/>
    <property type="molecule type" value="Genomic_DNA"/>
</dbReference>
<dbReference type="AlphaFoldDB" id="A0A7W7W636"/>
<dbReference type="Gene3D" id="3.90.850.10">
    <property type="entry name" value="Fumarylacetoacetase-like, C-terminal domain"/>
    <property type="match status" value="1"/>
</dbReference>
<evidence type="ECO:0000259" key="3">
    <source>
        <dbReference type="Pfam" id="PF01557"/>
    </source>
</evidence>
<dbReference type="PANTHER" id="PTHR42796:SF4">
    <property type="entry name" value="FUMARYLACETOACETATE HYDROLASE DOMAIN-CONTAINING PROTEIN 2A"/>
    <property type="match status" value="1"/>
</dbReference>
<reference evidence="4 5" key="1">
    <citation type="submission" date="2020-08" db="EMBL/GenBank/DDBJ databases">
        <title>Sequencing the genomes of 1000 actinobacteria strains.</title>
        <authorList>
            <person name="Klenk H.-P."/>
        </authorList>
    </citation>
    <scope>NUCLEOTIDE SEQUENCE [LARGE SCALE GENOMIC DNA]</scope>
    <source>
        <strain evidence="4 5">DSM 102030</strain>
    </source>
</reference>
<evidence type="ECO:0000256" key="2">
    <source>
        <dbReference type="ARBA" id="ARBA00022723"/>
    </source>
</evidence>
<keyword evidence="5" id="KW-1185">Reference proteome</keyword>
<dbReference type="GO" id="GO:0003824">
    <property type="term" value="F:catalytic activity"/>
    <property type="evidence" value="ECO:0007669"/>
    <property type="project" value="InterPro"/>
</dbReference>
<gene>
    <name evidence="4" type="ORF">F4561_006220</name>
</gene>
<dbReference type="PANTHER" id="PTHR42796">
    <property type="entry name" value="FUMARYLACETOACETATE HYDROLASE DOMAIN-CONTAINING PROTEIN 2A-RELATED"/>
    <property type="match status" value="1"/>
</dbReference>
<dbReference type="Proteomes" id="UP000523007">
    <property type="component" value="Unassembled WGS sequence"/>
</dbReference>
<comment type="similarity">
    <text evidence="1">Belongs to the FAH family.</text>
</comment>
<dbReference type="RefSeq" id="WP_184585071.1">
    <property type="nucleotide sequence ID" value="NZ_JACHJT010000002.1"/>
</dbReference>
<dbReference type="GO" id="GO:0046872">
    <property type="term" value="F:metal ion binding"/>
    <property type="evidence" value="ECO:0007669"/>
    <property type="project" value="UniProtKB-KW"/>
</dbReference>
<dbReference type="InterPro" id="IPR011234">
    <property type="entry name" value="Fumarylacetoacetase-like_C"/>
</dbReference>
<accession>A0A7W7W636</accession>
<name>A0A7W7W636_9ACTN</name>
<dbReference type="InterPro" id="IPR036663">
    <property type="entry name" value="Fumarylacetoacetase_C_sf"/>
</dbReference>
<evidence type="ECO:0000256" key="1">
    <source>
        <dbReference type="ARBA" id="ARBA00010211"/>
    </source>
</evidence>
<evidence type="ECO:0000313" key="4">
    <source>
        <dbReference type="EMBL" id="MBB4935326.1"/>
    </source>
</evidence>
<feature type="domain" description="Fumarylacetoacetase-like C-terminal" evidence="3">
    <location>
        <begin position="89"/>
        <end position="320"/>
    </location>
</feature>
<dbReference type="InterPro" id="IPR051121">
    <property type="entry name" value="FAH"/>
</dbReference>
<dbReference type="GO" id="GO:0044281">
    <property type="term" value="P:small molecule metabolic process"/>
    <property type="evidence" value="ECO:0007669"/>
    <property type="project" value="UniProtKB-ARBA"/>
</dbReference>
<comment type="caution">
    <text evidence="4">The sequence shown here is derived from an EMBL/GenBank/DDBJ whole genome shotgun (WGS) entry which is preliminary data.</text>
</comment>
<dbReference type="Pfam" id="PF01557">
    <property type="entry name" value="FAA_hydrolase"/>
    <property type="match status" value="1"/>
</dbReference>
<keyword evidence="2" id="KW-0479">Metal-binding</keyword>
<dbReference type="SUPFAM" id="SSF56529">
    <property type="entry name" value="FAH"/>
    <property type="match status" value="1"/>
</dbReference>
<evidence type="ECO:0000313" key="5">
    <source>
        <dbReference type="Proteomes" id="UP000523007"/>
    </source>
</evidence>
<protein>
    <submittedName>
        <fullName evidence="4">2-keto-4-pentenoate hydratase/2-oxohepta-3-ene-1,7-dioic acid hydratase in catechol pathway</fullName>
    </submittedName>
</protein>
<organism evidence="4 5">
    <name type="scientific">Lipingzhangella halophila</name>
    <dbReference type="NCBI Taxonomy" id="1783352"/>
    <lineage>
        <taxon>Bacteria</taxon>
        <taxon>Bacillati</taxon>
        <taxon>Actinomycetota</taxon>
        <taxon>Actinomycetes</taxon>
        <taxon>Streptosporangiales</taxon>
        <taxon>Nocardiopsidaceae</taxon>
        <taxon>Lipingzhangella</taxon>
    </lineage>
</organism>